<dbReference type="EMBL" id="JACEIQ010000012">
    <property type="protein sequence ID" value="MBA4495165.1"/>
    <property type="molecule type" value="Genomic_DNA"/>
</dbReference>
<sequence>MKQKQPNSKVNTKPLTGAGADTATDTTKAALEQFMAISRSLMELNLTNIEPVLPPHLQERTILEEISGIVCFRWTCTGGQRDLGILF</sequence>
<protein>
    <submittedName>
        <fullName evidence="2">Uncharacterized protein</fullName>
    </submittedName>
</protein>
<dbReference type="Proteomes" id="UP000535491">
    <property type="component" value="Unassembled WGS sequence"/>
</dbReference>
<organism evidence="2 3">
    <name type="scientific">Paenactinomyces guangxiensis</name>
    <dbReference type="NCBI Taxonomy" id="1490290"/>
    <lineage>
        <taxon>Bacteria</taxon>
        <taxon>Bacillati</taxon>
        <taxon>Bacillota</taxon>
        <taxon>Bacilli</taxon>
        <taxon>Bacillales</taxon>
        <taxon>Thermoactinomycetaceae</taxon>
        <taxon>Paenactinomyces</taxon>
    </lineage>
</organism>
<accession>A0A7W1WSE9</accession>
<reference evidence="2 3" key="1">
    <citation type="submission" date="2020-07" db="EMBL/GenBank/DDBJ databases">
        <authorList>
            <person name="Feng H."/>
        </authorList>
    </citation>
    <scope>NUCLEOTIDE SEQUENCE [LARGE SCALE GENOMIC DNA]</scope>
    <source>
        <strain evidence="3">s-10</strain>
    </source>
</reference>
<feature type="region of interest" description="Disordered" evidence="1">
    <location>
        <begin position="1"/>
        <end position="24"/>
    </location>
</feature>
<keyword evidence="3" id="KW-1185">Reference proteome</keyword>
<comment type="caution">
    <text evidence="2">The sequence shown here is derived from an EMBL/GenBank/DDBJ whole genome shotgun (WGS) entry which is preliminary data.</text>
</comment>
<proteinExistence type="predicted"/>
<gene>
    <name evidence="2" type="ORF">H1191_12700</name>
</gene>
<name>A0A7W1WSE9_9BACL</name>
<feature type="compositionally biased region" description="Polar residues" evidence="1">
    <location>
        <begin position="1"/>
        <end position="14"/>
    </location>
</feature>
<evidence type="ECO:0000256" key="1">
    <source>
        <dbReference type="SAM" id="MobiDB-lite"/>
    </source>
</evidence>
<evidence type="ECO:0000313" key="3">
    <source>
        <dbReference type="Proteomes" id="UP000535491"/>
    </source>
</evidence>
<dbReference type="AlphaFoldDB" id="A0A7W1WSE9"/>
<evidence type="ECO:0000313" key="2">
    <source>
        <dbReference type="EMBL" id="MBA4495165.1"/>
    </source>
</evidence>
<dbReference type="RefSeq" id="WP_181752404.1">
    <property type="nucleotide sequence ID" value="NZ_JACEIQ010000012.1"/>
</dbReference>